<feature type="DNA-binding region" description="H-T-H motif" evidence="2">
    <location>
        <begin position="32"/>
        <end position="51"/>
    </location>
</feature>
<evidence type="ECO:0000259" key="3">
    <source>
        <dbReference type="PROSITE" id="PS50977"/>
    </source>
</evidence>
<evidence type="ECO:0000256" key="1">
    <source>
        <dbReference type="ARBA" id="ARBA00023125"/>
    </source>
</evidence>
<accession>A0A0P9ADM7</accession>
<dbReference type="EMBL" id="LKET01000041">
    <property type="protein sequence ID" value="KPU43242.1"/>
    <property type="molecule type" value="Genomic_DNA"/>
</dbReference>
<protein>
    <submittedName>
        <fullName evidence="4">HTH-type transcriptional repressor KstR2</fullName>
    </submittedName>
</protein>
<evidence type="ECO:0000313" key="5">
    <source>
        <dbReference type="Proteomes" id="UP000050326"/>
    </source>
</evidence>
<evidence type="ECO:0000256" key="2">
    <source>
        <dbReference type="PROSITE-ProRule" id="PRU00335"/>
    </source>
</evidence>
<feature type="domain" description="HTH tetR-type" evidence="3">
    <location>
        <begin position="9"/>
        <end position="69"/>
    </location>
</feature>
<organism evidence="4 5">
    <name type="scientific">Oxobacter pfennigii</name>
    <dbReference type="NCBI Taxonomy" id="36849"/>
    <lineage>
        <taxon>Bacteria</taxon>
        <taxon>Bacillati</taxon>
        <taxon>Bacillota</taxon>
        <taxon>Clostridia</taxon>
        <taxon>Eubacteriales</taxon>
        <taxon>Clostridiaceae</taxon>
        <taxon>Oxobacter</taxon>
    </lineage>
</organism>
<dbReference type="Gene3D" id="1.10.357.10">
    <property type="entry name" value="Tetracycline Repressor, domain 2"/>
    <property type="match status" value="1"/>
</dbReference>
<reference evidence="4 5" key="1">
    <citation type="submission" date="2015-09" db="EMBL/GenBank/DDBJ databases">
        <title>Genome sequence of Oxobacter pfennigii DSM 3222.</title>
        <authorList>
            <person name="Poehlein A."/>
            <person name="Bengelsdorf F.R."/>
            <person name="Schiel-Bengelsdorf B."/>
            <person name="Duerre P."/>
            <person name="Daniel R."/>
        </authorList>
    </citation>
    <scope>NUCLEOTIDE SEQUENCE [LARGE SCALE GENOMIC DNA]</scope>
    <source>
        <strain evidence="4 5">DSM 3222</strain>
    </source>
</reference>
<dbReference type="AlphaFoldDB" id="A0A0P9ADM7"/>
<dbReference type="OrthoDB" id="113732at2"/>
<dbReference type="InterPro" id="IPR050624">
    <property type="entry name" value="HTH-type_Tx_Regulator"/>
</dbReference>
<dbReference type="SUPFAM" id="SSF48498">
    <property type="entry name" value="Tetracyclin repressor-like, C-terminal domain"/>
    <property type="match status" value="1"/>
</dbReference>
<dbReference type="PANTHER" id="PTHR43479:SF21">
    <property type="entry name" value="TRANSCRIPTIONAL REGULATOR, TETR FAMILY"/>
    <property type="match status" value="1"/>
</dbReference>
<dbReference type="PROSITE" id="PS50977">
    <property type="entry name" value="HTH_TETR_2"/>
    <property type="match status" value="1"/>
</dbReference>
<dbReference type="InterPro" id="IPR009057">
    <property type="entry name" value="Homeodomain-like_sf"/>
</dbReference>
<proteinExistence type="predicted"/>
<gene>
    <name evidence="4" type="primary">kstR2_5</name>
    <name evidence="4" type="ORF">OXPF_32560</name>
</gene>
<dbReference type="PANTHER" id="PTHR43479">
    <property type="entry name" value="ACREF/ENVCD OPERON REPRESSOR-RELATED"/>
    <property type="match status" value="1"/>
</dbReference>
<dbReference type="PATRIC" id="fig|36849.3.peg.3450"/>
<dbReference type="Proteomes" id="UP000050326">
    <property type="component" value="Unassembled WGS sequence"/>
</dbReference>
<comment type="caution">
    <text evidence="4">The sequence shown here is derived from an EMBL/GenBank/DDBJ whole genome shotgun (WGS) entry which is preliminary data.</text>
</comment>
<dbReference type="SUPFAM" id="SSF46689">
    <property type="entry name" value="Homeodomain-like"/>
    <property type="match status" value="1"/>
</dbReference>
<keyword evidence="1 2" id="KW-0238">DNA-binding</keyword>
<evidence type="ECO:0000313" key="4">
    <source>
        <dbReference type="EMBL" id="KPU43242.1"/>
    </source>
</evidence>
<dbReference type="InterPro" id="IPR001647">
    <property type="entry name" value="HTH_TetR"/>
</dbReference>
<dbReference type="STRING" id="36849.OXPF_32560"/>
<dbReference type="Gene3D" id="1.10.10.60">
    <property type="entry name" value="Homeodomain-like"/>
    <property type="match status" value="1"/>
</dbReference>
<dbReference type="Pfam" id="PF00440">
    <property type="entry name" value="TetR_N"/>
    <property type="match status" value="1"/>
</dbReference>
<name>A0A0P9ADM7_9CLOT</name>
<dbReference type="PRINTS" id="PR00455">
    <property type="entry name" value="HTHTETR"/>
</dbReference>
<dbReference type="GO" id="GO:0003677">
    <property type="term" value="F:DNA binding"/>
    <property type="evidence" value="ECO:0007669"/>
    <property type="project" value="UniProtKB-UniRule"/>
</dbReference>
<sequence>MDGFEKRRNDKKAVIIQTALELFGKYGFEKVTVTEIAEKARVSKVSIYNFFESKDNLRRIIVKNILDESLCETKELVEKDCNFIDKMREYLENRIIYGSRYNMDFFFDAVESDPVLRQYLDDFNTENKGLISSIIKEGKKIGYFSTDISDTAIEIYIDIFYNYFLHNRKIRPTLEHSPKLAEEINLLFLDGLIRHSEQ</sequence>
<dbReference type="RefSeq" id="WP_054876248.1">
    <property type="nucleotide sequence ID" value="NZ_LKET01000041.1"/>
</dbReference>
<dbReference type="InterPro" id="IPR036271">
    <property type="entry name" value="Tet_transcr_reg_TetR-rel_C_sf"/>
</dbReference>
<keyword evidence="5" id="KW-1185">Reference proteome</keyword>